<protein>
    <submittedName>
        <fullName evidence="1">Uncharacterized protein</fullName>
    </submittedName>
</protein>
<keyword evidence="2" id="KW-1185">Reference proteome</keyword>
<gene>
    <name evidence="1" type="ORF">DFA_05194</name>
</gene>
<evidence type="ECO:0000313" key="2">
    <source>
        <dbReference type="Proteomes" id="UP000007797"/>
    </source>
</evidence>
<dbReference type="AlphaFoldDB" id="F4PNL1"/>
<organism evidence="1 2">
    <name type="scientific">Cavenderia fasciculata</name>
    <name type="common">Slime mold</name>
    <name type="synonym">Dictyostelium fasciculatum</name>
    <dbReference type="NCBI Taxonomy" id="261658"/>
    <lineage>
        <taxon>Eukaryota</taxon>
        <taxon>Amoebozoa</taxon>
        <taxon>Evosea</taxon>
        <taxon>Eumycetozoa</taxon>
        <taxon>Dictyostelia</taxon>
        <taxon>Acytosteliales</taxon>
        <taxon>Cavenderiaceae</taxon>
        <taxon>Cavenderia</taxon>
    </lineage>
</organism>
<evidence type="ECO:0000313" key="1">
    <source>
        <dbReference type="EMBL" id="EGG23064.1"/>
    </source>
</evidence>
<proteinExistence type="predicted"/>
<dbReference type="Proteomes" id="UP000007797">
    <property type="component" value="Unassembled WGS sequence"/>
</dbReference>
<name>F4PNL1_CACFS</name>
<sequence length="173" mass="19906">MFIQHLVEENGHQVQKTTTLLELFKQYLLHADTKLEVLCITRWNNYTALGESKTLHTIELTGEFSGHLKECIAKLTAVFEQITPLVNIKTLIISITDPTLFTNDLDLDIPYIKKHAIKELIPGSNNKTIERSYSLTDPLPFKSGDYGFALGQIKFISRPLFNETRCFKCYFHR</sequence>
<dbReference type="RefSeq" id="XP_004360915.1">
    <property type="nucleotide sequence ID" value="XM_004360858.1"/>
</dbReference>
<dbReference type="KEGG" id="dfa:DFA_05194"/>
<dbReference type="GeneID" id="14875262"/>
<dbReference type="EMBL" id="GL883008">
    <property type="protein sequence ID" value="EGG23064.1"/>
    <property type="molecule type" value="Genomic_DNA"/>
</dbReference>
<accession>F4PNL1</accession>
<reference evidence="2" key="1">
    <citation type="journal article" date="2011" name="Genome Res.">
        <title>Phylogeny-wide analysis of social amoeba genomes highlights ancient origins for complex intercellular communication.</title>
        <authorList>
            <person name="Heidel A.J."/>
            <person name="Lawal H.M."/>
            <person name="Felder M."/>
            <person name="Schilde C."/>
            <person name="Helps N.R."/>
            <person name="Tunggal B."/>
            <person name="Rivero F."/>
            <person name="John U."/>
            <person name="Schleicher M."/>
            <person name="Eichinger L."/>
            <person name="Platzer M."/>
            <person name="Noegel A.A."/>
            <person name="Schaap P."/>
            <person name="Gloeckner G."/>
        </authorList>
    </citation>
    <scope>NUCLEOTIDE SEQUENCE [LARGE SCALE GENOMIC DNA]</scope>
    <source>
        <strain evidence="2">SH3</strain>
    </source>
</reference>